<evidence type="ECO:0000256" key="1">
    <source>
        <dbReference type="SAM" id="Phobius"/>
    </source>
</evidence>
<dbReference type="OrthoDB" id="415114at2759"/>
<keyword evidence="1" id="KW-1133">Transmembrane helix</keyword>
<feature type="transmembrane region" description="Helical" evidence="1">
    <location>
        <begin position="300"/>
        <end position="318"/>
    </location>
</feature>
<feature type="transmembrane region" description="Helical" evidence="1">
    <location>
        <begin position="518"/>
        <end position="539"/>
    </location>
</feature>
<evidence type="ECO:0000313" key="3">
    <source>
        <dbReference type="Proteomes" id="UP000186817"/>
    </source>
</evidence>
<feature type="transmembrane region" description="Helical" evidence="1">
    <location>
        <begin position="196"/>
        <end position="218"/>
    </location>
</feature>
<feature type="transmembrane region" description="Helical" evidence="1">
    <location>
        <begin position="436"/>
        <end position="460"/>
    </location>
</feature>
<feature type="transmembrane region" description="Helical" evidence="1">
    <location>
        <begin position="1084"/>
        <end position="1102"/>
    </location>
</feature>
<feature type="transmembrane region" description="Helical" evidence="1">
    <location>
        <begin position="1186"/>
        <end position="1208"/>
    </location>
</feature>
<organism evidence="2 3">
    <name type="scientific">Symbiodinium microadriaticum</name>
    <name type="common">Dinoflagellate</name>
    <name type="synonym">Zooxanthella microadriatica</name>
    <dbReference type="NCBI Taxonomy" id="2951"/>
    <lineage>
        <taxon>Eukaryota</taxon>
        <taxon>Sar</taxon>
        <taxon>Alveolata</taxon>
        <taxon>Dinophyceae</taxon>
        <taxon>Suessiales</taxon>
        <taxon>Symbiodiniaceae</taxon>
        <taxon>Symbiodinium</taxon>
    </lineage>
</organism>
<feature type="transmembrane region" description="Helical" evidence="1">
    <location>
        <begin position="1009"/>
        <end position="1033"/>
    </location>
</feature>
<sequence length="1374" mass="154231">MDLQLRVPPDRWCITRSEFFAFIEEVRKLWKLDKIPDGDVPNPFHNDPHHGPNLYQVNQHFVKPVTWAAGGMSYALMKHPAGLPCQVFLSHAWAEGLFELGDLVHRGWPRLQGIVNLYCCLLANPQNLDIEDLLSVPPEESPFAKAMKSATHVLVIPNDTVSIYTRLWCVFEAYLGTQWQKVVVMPTRPRPSVQRVVVMQTLLLPWSLGVLVGSVLAVALLHHRKTKKTVVIWAMFVNVTLTALCFITSCMSKLNTHSCRSWLKFTIIGKAHICLTLTSAALACTWLSFPIHRGTSWDHFLHFFIPVAVTLFNLLRVAQINQQQLESREINTQAGNLHVQTLDDATCSHPLDEGRIRLAISGREAEVDMAIRVLMQAGSYNESLRRRYEAGLSIKGLGSTDLIIKIPLVCILWSLSIIDTCGFLEIKFVDCEIQSVWLYTSISVMIATTLSLPFVTWLLVRRGGPHRGAFASTICSRAAVAALGLPLLVEIDCHLLRHAGILEDGECPTQLSWFMVTGFRPIVALLSAFWALLGLHVCFERSAFQILSCADCTEPESSDSEASSESDVASLSQRVASFRSSGWAFQNLETRITRIQQLMHWLWVWRRRENLEFVYEMIRIPDSAAEQSSLRESDGPNLYQVNEHYVKPLTLAAGGMSYALMKHPEGLLCQSTICSRAAVAALGLPLLVEIDCHLLRHAGILEDGECPTQLSWFMVTGFRPIVALLSAFWALLGLHVCFERSAFQILSCADCTEPESSDSEASSESDVASLSQRVASFRSSGWAFQNLETRITRIQQLMHWLWVWRRRENLEFVYEMIRIPDSAAEQSSLRESDGPNLYQVNEHYVKPLTLAAGGMSYALMKHPEGLLCQVFISHAWAECLFELGDLVRRAWPRLQGLRNMYCCLLANPQNLDIGQLLSGPPKQSPFAKAMRSASHVLVIPNATVSIYTRLWCVYEAYLGTCWHKTCLMPTQPRQVVQRSVIAYTVIFPVGLGLLLGSLWLAFFSSPYSLATMLMFANVTGTALCFLLSLLLKLTVCQFVKRWRLWIKMMIVRTLHILLLPLCTAVACAWYSMKTRSFSTAWQHFLHYFIPLALVLFNLLRITQLNQQRLEGLELSRQASHLHIQTLDEASCTNPIDEQRIRQDIQGHEAEVDITIRVLMKAGAYNDALRSPFEAGFDISGVGNTDLLAKLGTAAMLWILSIVDSAGFADNYFACNIGSVSWLYLSIATSVVMTITAPVLIWRLHLRGHHHSAFAVKVWMNSASLALGLPLLVQIEEHLLHAMHFMEEEDAAAQASHHQEHWCPRWYGWFMVACFRPIVSVLAVVAAVGGALQRYGPYSQRFSCTCIDCSDCSEPTAGVYSSTSVFDSFALVLLA</sequence>
<keyword evidence="3" id="KW-1185">Reference proteome</keyword>
<feature type="transmembrane region" description="Helical" evidence="1">
    <location>
        <begin position="1305"/>
        <end position="1331"/>
    </location>
</feature>
<evidence type="ECO:0000313" key="2">
    <source>
        <dbReference type="EMBL" id="OLQ11059.1"/>
    </source>
</evidence>
<feature type="transmembrane region" description="Helical" evidence="1">
    <location>
        <begin position="1253"/>
        <end position="1272"/>
    </location>
</feature>
<name>A0A1Q9EUH9_SYMMI</name>
<feature type="transmembrane region" description="Helical" evidence="1">
    <location>
        <begin position="469"/>
        <end position="489"/>
    </location>
</feature>
<feature type="transmembrane region" description="Helical" evidence="1">
    <location>
        <begin position="402"/>
        <end position="424"/>
    </location>
</feature>
<proteinExistence type="predicted"/>
<feature type="transmembrane region" description="Helical" evidence="1">
    <location>
        <begin position="980"/>
        <end position="1003"/>
    </location>
</feature>
<keyword evidence="1" id="KW-0812">Transmembrane</keyword>
<feature type="transmembrane region" description="Helical" evidence="1">
    <location>
        <begin position="1054"/>
        <end position="1072"/>
    </location>
</feature>
<feature type="transmembrane region" description="Helical" evidence="1">
    <location>
        <begin position="262"/>
        <end position="288"/>
    </location>
</feature>
<protein>
    <submittedName>
        <fullName evidence="2">Uncharacterized protein</fullName>
    </submittedName>
</protein>
<gene>
    <name evidence="2" type="ORF">AK812_SmicGene5157</name>
</gene>
<feature type="transmembrane region" description="Helical" evidence="1">
    <location>
        <begin position="717"/>
        <end position="738"/>
    </location>
</feature>
<dbReference type="Proteomes" id="UP000186817">
    <property type="component" value="Unassembled WGS sequence"/>
</dbReference>
<keyword evidence="1" id="KW-0472">Membrane</keyword>
<accession>A0A1Q9EUH9</accession>
<dbReference type="EMBL" id="LSRX01000066">
    <property type="protein sequence ID" value="OLQ11059.1"/>
    <property type="molecule type" value="Genomic_DNA"/>
</dbReference>
<feature type="transmembrane region" description="Helical" evidence="1">
    <location>
        <begin position="230"/>
        <end position="250"/>
    </location>
</feature>
<feature type="transmembrane region" description="Helical" evidence="1">
    <location>
        <begin position="1220"/>
        <end position="1241"/>
    </location>
</feature>
<comment type="caution">
    <text evidence="2">The sequence shown here is derived from an EMBL/GenBank/DDBJ whole genome shotgun (WGS) entry which is preliminary data.</text>
</comment>
<reference evidence="2 3" key="1">
    <citation type="submission" date="2016-02" db="EMBL/GenBank/DDBJ databases">
        <title>Genome analysis of coral dinoflagellate symbionts highlights evolutionary adaptations to a symbiotic lifestyle.</title>
        <authorList>
            <person name="Aranda M."/>
            <person name="Li Y."/>
            <person name="Liew Y.J."/>
            <person name="Baumgarten S."/>
            <person name="Simakov O."/>
            <person name="Wilson M."/>
            <person name="Piel J."/>
            <person name="Ashoor H."/>
            <person name="Bougouffa S."/>
            <person name="Bajic V.B."/>
            <person name="Ryu T."/>
            <person name="Ravasi T."/>
            <person name="Bayer T."/>
            <person name="Micklem G."/>
            <person name="Kim H."/>
            <person name="Bhak J."/>
            <person name="Lajeunesse T.C."/>
            <person name="Voolstra C.R."/>
        </authorList>
    </citation>
    <scope>NUCLEOTIDE SEQUENCE [LARGE SCALE GENOMIC DNA]</scope>
    <source>
        <strain evidence="2 3">CCMP2467</strain>
    </source>
</reference>